<sequence length="169" mass="18401">MGNMLRRSGTVDVSRAARTLESEDVAQHRKAGIALMRKAGQFSSASREPFRGAHYTDGMASGPNFLPARVRTSVPAPTPLSQALQSHAGLRALTERLQASERRLALIRRAMPGTLSPHIEAGPLDEECWTVLVANAAVAAKLRQLLPRLESALNQAGYPQRMRIKLKQA</sequence>
<evidence type="ECO:0000313" key="2">
    <source>
        <dbReference type="Proteomes" id="UP001606303"/>
    </source>
</evidence>
<protein>
    <submittedName>
        <fullName evidence="1">DciA family protein</fullName>
    </submittedName>
</protein>
<gene>
    <name evidence="1" type="ORF">ACG01O_18485</name>
</gene>
<evidence type="ECO:0000313" key="1">
    <source>
        <dbReference type="EMBL" id="MFG6468616.1"/>
    </source>
</evidence>
<proteinExistence type="predicted"/>
<reference evidence="1 2" key="1">
    <citation type="submission" date="2024-08" db="EMBL/GenBank/DDBJ databases">
        <authorList>
            <person name="Lu H."/>
        </authorList>
    </citation>
    <scope>NUCLEOTIDE SEQUENCE [LARGE SCALE GENOMIC DNA]</scope>
    <source>
        <strain evidence="1 2">BYS87W</strain>
    </source>
</reference>
<dbReference type="InterPro" id="IPR007922">
    <property type="entry name" value="DciA-like"/>
</dbReference>
<dbReference type="Proteomes" id="UP001606303">
    <property type="component" value="Unassembled WGS sequence"/>
</dbReference>
<organism evidence="1 2">
    <name type="scientific">Pelomonas baiyunensis</name>
    <dbReference type="NCBI Taxonomy" id="3299026"/>
    <lineage>
        <taxon>Bacteria</taxon>
        <taxon>Pseudomonadati</taxon>
        <taxon>Pseudomonadota</taxon>
        <taxon>Betaproteobacteria</taxon>
        <taxon>Burkholderiales</taxon>
        <taxon>Sphaerotilaceae</taxon>
        <taxon>Roseateles</taxon>
    </lineage>
</organism>
<dbReference type="EMBL" id="JBIGIB010000005">
    <property type="protein sequence ID" value="MFG6468616.1"/>
    <property type="molecule type" value="Genomic_DNA"/>
</dbReference>
<comment type="caution">
    <text evidence="1">The sequence shown here is derived from an EMBL/GenBank/DDBJ whole genome shotgun (WGS) entry which is preliminary data.</text>
</comment>
<dbReference type="Pfam" id="PF05258">
    <property type="entry name" value="DciA"/>
    <property type="match status" value="1"/>
</dbReference>
<name>A0ABW7H321_9BURK</name>
<accession>A0ABW7H321</accession>
<dbReference type="RefSeq" id="WP_394386874.1">
    <property type="nucleotide sequence ID" value="NZ_JBIGIB010000005.1"/>
</dbReference>
<keyword evidence="2" id="KW-1185">Reference proteome</keyword>